<name>A0A919RJ22_9ACTN</name>
<protein>
    <submittedName>
        <fullName evidence="1">Uncharacterized protein</fullName>
    </submittedName>
</protein>
<organism evidence="1 2">
    <name type="scientific">Sinosporangium siamense</name>
    <dbReference type="NCBI Taxonomy" id="1367973"/>
    <lineage>
        <taxon>Bacteria</taxon>
        <taxon>Bacillati</taxon>
        <taxon>Actinomycetota</taxon>
        <taxon>Actinomycetes</taxon>
        <taxon>Streptosporangiales</taxon>
        <taxon>Streptosporangiaceae</taxon>
        <taxon>Sinosporangium</taxon>
    </lineage>
</organism>
<dbReference type="Proteomes" id="UP000606172">
    <property type="component" value="Unassembled WGS sequence"/>
</dbReference>
<evidence type="ECO:0000313" key="2">
    <source>
        <dbReference type="Proteomes" id="UP000606172"/>
    </source>
</evidence>
<accession>A0A919RJ22</accession>
<gene>
    <name evidence="1" type="ORF">Ssi02_49630</name>
</gene>
<sequence length="85" mass="9159">MLARSLAGGTASVGSPVEIAAMNLVFYILEVGTTSINHLRMWSTQKELPSCDVSGDELLDAVVQLAVESYGELLLPTLEYWSSRG</sequence>
<reference evidence="1" key="1">
    <citation type="submission" date="2021-01" db="EMBL/GenBank/DDBJ databases">
        <title>Whole genome shotgun sequence of Sinosporangium siamense NBRC 109515.</title>
        <authorList>
            <person name="Komaki H."/>
            <person name="Tamura T."/>
        </authorList>
    </citation>
    <scope>NUCLEOTIDE SEQUENCE</scope>
    <source>
        <strain evidence="1">NBRC 109515</strain>
    </source>
</reference>
<dbReference type="EMBL" id="BOOW01000030">
    <property type="protein sequence ID" value="GII94732.1"/>
    <property type="molecule type" value="Genomic_DNA"/>
</dbReference>
<evidence type="ECO:0000313" key="1">
    <source>
        <dbReference type="EMBL" id="GII94732.1"/>
    </source>
</evidence>
<comment type="caution">
    <text evidence="1">The sequence shown here is derived from an EMBL/GenBank/DDBJ whole genome shotgun (WGS) entry which is preliminary data.</text>
</comment>
<dbReference type="AlphaFoldDB" id="A0A919RJ22"/>
<proteinExistence type="predicted"/>
<keyword evidence="2" id="KW-1185">Reference proteome</keyword>